<dbReference type="CDD" id="cd00009">
    <property type="entry name" value="AAA"/>
    <property type="match status" value="1"/>
</dbReference>
<dbReference type="PROSITE" id="PS50045">
    <property type="entry name" value="SIGMA54_INTERACT_4"/>
    <property type="match status" value="1"/>
</dbReference>
<evidence type="ECO:0000256" key="1">
    <source>
        <dbReference type="ARBA" id="ARBA00022741"/>
    </source>
</evidence>
<dbReference type="InterPro" id="IPR058031">
    <property type="entry name" value="AAA_lid_NorR"/>
</dbReference>
<dbReference type="PANTHER" id="PTHR32071:SF57">
    <property type="entry name" value="C4-DICARBOXYLATE TRANSPORT TRANSCRIPTIONAL REGULATORY PROTEIN DCTD"/>
    <property type="match status" value="1"/>
</dbReference>
<evidence type="ECO:0000256" key="3">
    <source>
        <dbReference type="ARBA" id="ARBA00023015"/>
    </source>
</evidence>
<dbReference type="FunFam" id="3.40.50.300:FF:000006">
    <property type="entry name" value="DNA-binding transcriptional regulator NtrC"/>
    <property type="match status" value="1"/>
</dbReference>
<dbReference type="SMART" id="SM00382">
    <property type="entry name" value="AAA"/>
    <property type="match status" value="1"/>
</dbReference>
<dbReference type="InterPro" id="IPR003593">
    <property type="entry name" value="AAA+_ATPase"/>
</dbReference>
<dbReference type="InterPro" id="IPR002078">
    <property type="entry name" value="Sigma_54_int"/>
</dbReference>
<keyword evidence="1" id="KW-0547">Nucleotide-binding</keyword>
<feature type="non-terminal residue" evidence="6">
    <location>
        <position position="246"/>
    </location>
</feature>
<evidence type="ECO:0000256" key="2">
    <source>
        <dbReference type="ARBA" id="ARBA00022840"/>
    </source>
</evidence>
<dbReference type="Pfam" id="PF00158">
    <property type="entry name" value="Sigma54_activat"/>
    <property type="match status" value="1"/>
</dbReference>
<proteinExistence type="predicted"/>
<dbReference type="PROSITE" id="PS00688">
    <property type="entry name" value="SIGMA54_INTERACT_3"/>
    <property type="match status" value="1"/>
</dbReference>
<evidence type="ECO:0000313" key="6">
    <source>
        <dbReference type="EMBL" id="KKM05873.1"/>
    </source>
</evidence>
<comment type="caution">
    <text evidence="6">The sequence shown here is derived from an EMBL/GenBank/DDBJ whole genome shotgun (WGS) entry which is preliminary data.</text>
</comment>
<dbReference type="GO" id="GO:0006355">
    <property type="term" value="P:regulation of DNA-templated transcription"/>
    <property type="evidence" value="ECO:0007669"/>
    <property type="project" value="InterPro"/>
</dbReference>
<dbReference type="Pfam" id="PF25601">
    <property type="entry name" value="AAA_lid_14"/>
    <property type="match status" value="1"/>
</dbReference>
<dbReference type="GO" id="GO:0005524">
    <property type="term" value="F:ATP binding"/>
    <property type="evidence" value="ECO:0007669"/>
    <property type="project" value="UniProtKB-KW"/>
</dbReference>
<dbReference type="PROSITE" id="PS00675">
    <property type="entry name" value="SIGMA54_INTERACT_1"/>
    <property type="match status" value="1"/>
</dbReference>
<organism evidence="6">
    <name type="scientific">marine sediment metagenome</name>
    <dbReference type="NCBI Taxonomy" id="412755"/>
    <lineage>
        <taxon>unclassified sequences</taxon>
        <taxon>metagenomes</taxon>
        <taxon>ecological metagenomes</taxon>
    </lineage>
</organism>
<evidence type="ECO:0000259" key="5">
    <source>
        <dbReference type="PROSITE" id="PS50045"/>
    </source>
</evidence>
<name>A0A0F9K3R9_9ZZZZ</name>
<dbReference type="InterPro" id="IPR025944">
    <property type="entry name" value="Sigma_54_int_dom_CS"/>
</dbReference>
<dbReference type="EMBL" id="LAZR01016124">
    <property type="protein sequence ID" value="KKM05873.1"/>
    <property type="molecule type" value="Genomic_DNA"/>
</dbReference>
<dbReference type="PANTHER" id="PTHR32071">
    <property type="entry name" value="TRANSCRIPTIONAL REGULATORY PROTEIN"/>
    <property type="match status" value="1"/>
</dbReference>
<protein>
    <recommendedName>
        <fullName evidence="5">Sigma-54 factor interaction domain-containing protein</fullName>
    </recommendedName>
</protein>
<feature type="domain" description="Sigma-54 factor interaction" evidence="5">
    <location>
        <begin position="5"/>
        <end position="233"/>
    </location>
</feature>
<dbReference type="AlphaFoldDB" id="A0A0F9K3R9"/>
<evidence type="ECO:0000256" key="4">
    <source>
        <dbReference type="ARBA" id="ARBA00023163"/>
    </source>
</evidence>
<keyword evidence="3" id="KW-0805">Transcription regulation</keyword>
<sequence length="246" mass="27824">MHEQIIGKSQAIQRVRELIDRVSNTNLNVVITGESGVGKELVAQHLYLNSPRNGKPFIKVNCAALPDTLLESELFGYVPGAFTGANRKKRGKFEVADGGVLFLDEIGDMSLPLQSKLLHVLESGEFCPLGAEKDVKTDVWVIAATNHNLEQAASEKTFREDLYHRLNIIKIFISPLRKRVEDIPLLVRYFVDQYSPLFNNGSFITCDHVERLAQYVWPGNVRELQNVLKRMMVLGNFDEIIDELED</sequence>
<dbReference type="InterPro" id="IPR027417">
    <property type="entry name" value="P-loop_NTPase"/>
</dbReference>
<dbReference type="Gene3D" id="3.40.50.300">
    <property type="entry name" value="P-loop containing nucleotide triphosphate hydrolases"/>
    <property type="match status" value="1"/>
</dbReference>
<reference evidence="6" key="1">
    <citation type="journal article" date="2015" name="Nature">
        <title>Complex archaea that bridge the gap between prokaryotes and eukaryotes.</title>
        <authorList>
            <person name="Spang A."/>
            <person name="Saw J.H."/>
            <person name="Jorgensen S.L."/>
            <person name="Zaremba-Niedzwiedzka K."/>
            <person name="Martijn J."/>
            <person name="Lind A.E."/>
            <person name="van Eijk R."/>
            <person name="Schleper C."/>
            <person name="Guy L."/>
            <person name="Ettema T.J."/>
        </authorList>
    </citation>
    <scope>NUCLEOTIDE SEQUENCE</scope>
</reference>
<dbReference type="SUPFAM" id="SSF52540">
    <property type="entry name" value="P-loop containing nucleoside triphosphate hydrolases"/>
    <property type="match status" value="1"/>
</dbReference>
<dbReference type="Gene3D" id="1.10.8.60">
    <property type="match status" value="1"/>
</dbReference>
<keyword evidence="4" id="KW-0804">Transcription</keyword>
<dbReference type="InterPro" id="IPR025662">
    <property type="entry name" value="Sigma_54_int_dom_ATP-bd_1"/>
</dbReference>
<keyword evidence="2" id="KW-0067">ATP-binding</keyword>
<accession>A0A0F9K3R9</accession>
<gene>
    <name evidence="6" type="ORF">LCGC14_1749730</name>
</gene>